<dbReference type="Pfam" id="PF07722">
    <property type="entry name" value="Peptidase_C26"/>
    <property type="match status" value="1"/>
</dbReference>
<evidence type="ECO:0000256" key="4">
    <source>
        <dbReference type="ARBA" id="ARBA00060634"/>
    </source>
</evidence>
<dbReference type="FunFam" id="3.40.50.880:FF:000030">
    <property type="entry name" value="Gamma-glutamyl-gamma-aminobutyrate hydrolase PuuD"/>
    <property type="match status" value="1"/>
</dbReference>
<gene>
    <name evidence="6" type="ORF">B9X95_05005</name>
</gene>
<dbReference type="InterPro" id="IPR029062">
    <property type="entry name" value="Class_I_gatase-like"/>
</dbReference>
<dbReference type="SUPFAM" id="SSF52317">
    <property type="entry name" value="Class I glutamine amidotransferase-like"/>
    <property type="match status" value="1"/>
</dbReference>
<evidence type="ECO:0000313" key="7">
    <source>
        <dbReference type="Proteomes" id="UP000194699"/>
    </source>
</evidence>
<evidence type="ECO:0000256" key="3">
    <source>
        <dbReference type="ARBA" id="ARBA00055068"/>
    </source>
</evidence>
<dbReference type="AlphaFoldDB" id="A0A241ZGN8"/>
<name>A0A241ZGN8_ACIBA</name>
<dbReference type="PANTHER" id="PTHR43235:SF1">
    <property type="entry name" value="GLUTAMINE AMIDOTRANSFERASE PB2B2.05-RELATED"/>
    <property type="match status" value="1"/>
</dbReference>
<dbReference type="EMBL" id="NGEL01000047">
    <property type="protein sequence ID" value="OTM91388.1"/>
    <property type="molecule type" value="Genomic_DNA"/>
</dbReference>
<dbReference type="Gene3D" id="3.40.50.880">
    <property type="match status" value="1"/>
</dbReference>
<comment type="similarity">
    <text evidence="1">Belongs to the peptidase C26 family.</text>
</comment>
<protein>
    <recommendedName>
        <fullName evidence="5">gamma-glutamyl-gamma-aminobutyrate hydrolase</fullName>
        <ecNumber evidence="5">3.5.1.94</ecNumber>
    </recommendedName>
</protein>
<dbReference type="InterPro" id="IPR011697">
    <property type="entry name" value="Peptidase_C26"/>
</dbReference>
<dbReference type="PROSITE" id="PS51273">
    <property type="entry name" value="GATASE_TYPE_1"/>
    <property type="match status" value="1"/>
</dbReference>
<comment type="caution">
    <text evidence="6">The sequence shown here is derived from an EMBL/GenBank/DDBJ whole genome shotgun (WGS) entry which is preliminary data.</text>
</comment>
<comment type="pathway">
    <text evidence="4">Amine and polyamine degradation; putrescine degradation; 4-aminobutanoate from putrescine: step 4/4.</text>
</comment>
<dbReference type="CDD" id="cd01745">
    <property type="entry name" value="GATase1_2"/>
    <property type="match status" value="1"/>
</dbReference>
<dbReference type="Proteomes" id="UP000194699">
    <property type="component" value="Unassembled WGS sequence"/>
</dbReference>
<evidence type="ECO:0000256" key="5">
    <source>
        <dbReference type="ARBA" id="ARBA00066788"/>
    </source>
</evidence>
<evidence type="ECO:0000256" key="1">
    <source>
        <dbReference type="ARBA" id="ARBA00011083"/>
    </source>
</evidence>
<dbReference type="RefSeq" id="WP_086249634.1">
    <property type="nucleotide sequence ID" value="NZ_CP132915.1"/>
</dbReference>
<dbReference type="GO" id="GO:0005829">
    <property type="term" value="C:cytosol"/>
    <property type="evidence" value="ECO:0007669"/>
    <property type="project" value="TreeGrafter"/>
</dbReference>
<evidence type="ECO:0000256" key="2">
    <source>
        <dbReference type="ARBA" id="ARBA00052718"/>
    </source>
</evidence>
<dbReference type="PANTHER" id="PTHR43235">
    <property type="entry name" value="GLUTAMINE AMIDOTRANSFERASE PB2B2.05-RELATED"/>
    <property type="match status" value="1"/>
</dbReference>
<proteinExistence type="inferred from homology"/>
<dbReference type="GO" id="GO:0033969">
    <property type="term" value="F:gamma-glutamyl-gamma-aminobutyrate hydrolase activity"/>
    <property type="evidence" value="ECO:0007669"/>
    <property type="project" value="UniProtKB-EC"/>
</dbReference>
<reference evidence="6 7" key="1">
    <citation type="submission" date="2017-05" db="EMBL/GenBank/DDBJ databases">
        <authorList>
            <person name="Song R."/>
            <person name="Chenine A.L."/>
            <person name="Ruprecht R.M."/>
        </authorList>
    </citation>
    <scope>NUCLEOTIDE SEQUENCE [LARGE SCALE GENOMIC DNA]</scope>
    <source>
        <strain evidence="6 7">PR350</strain>
    </source>
</reference>
<comment type="function">
    <text evidence="3">Involved in the breakdown of putrescine via hydrolysis of the gamma-glutamyl linkage of gamma-glutamyl-gamma-aminobutyrate.</text>
</comment>
<comment type="catalytic activity">
    <reaction evidence="2">
        <text>4-(gamma-L-glutamylamino)butanoate + H2O = 4-aminobutanoate + L-glutamate</text>
        <dbReference type="Rhea" id="RHEA:19737"/>
        <dbReference type="ChEBI" id="CHEBI:15377"/>
        <dbReference type="ChEBI" id="CHEBI:29985"/>
        <dbReference type="ChEBI" id="CHEBI:58800"/>
        <dbReference type="ChEBI" id="CHEBI:59888"/>
        <dbReference type="EC" id="3.5.1.94"/>
    </reaction>
</comment>
<dbReference type="InterPro" id="IPR044668">
    <property type="entry name" value="PuuD-like"/>
</dbReference>
<organism evidence="6 7">
    <name type="scientific">Acinetobacter baumannii</name>
    <dbReference type="NCBI Taxonomy" id="470"/>
    <lineage>
        <taxon>Bacteria</taxon>
        <taxon>Pseudomonadati</taxon>
        <taxon>Pseudomonadota</taxon>
        <taxon>Gammaproteobacteria</taxon>
        <taxon>Moraxellales</taxon>
        <taxon>Moraxellaceae</taxon>
        <taxon>Acinetobacter</taxon>
        <taxon>Acinetobacter calcoaceticus/baumannii complex</taxon>
    </lineage>
</organism>
<dbReference type="EC" id="3.5.1.94" evidence="5"/>
<accession>A0A241ZGN8</accession>
<sequence>MRPLIGICANYSSNEQVGYVSELGVSHQEWQLISDDYIQAIEQAGGMPIILPVTSDIESLQGILARLDGVLFTGGSDVNPRYYNEMPHEKLGSLEPRRDSHEFALAQKVMRSFSYPVLAICRGYQLVNIVQQGTLYQDIQAQRPISDINHAMWTSPKHEEIHDVRLIDDSKCYEIFDQRKSIKVNSFHHQGIKDLGKHLKASAVAPDGMIEAYEMQGGRFVIGVQWHPEMMMDSYAQQLFQAFVQESQSYAELKQHQECDLLAVDG</sequence>
<evidence type="ECO:0000313" key="6">
    <source>
        <dbReference type="EMBL" id="OTM91388.1"/>
    </source>
</evidence>